<dbReference type="EMBL" id="CP000477">
    <property type="protein sequence ID" value="ABK15190.1"/>
    <property type="molecule type" value="Genomic_DNA"/>
</dbReference>
<keyword evidence="4" id="KW-1185">Reference proteome</keyword>
<dbReference type="OrthoDB" id="359177at2157"/>
<accession>A0B916</accession>
<dbReference type="GeneID" id="4463220"/>
<organism evidence="3 4">
    <name type="scientific">Methanothrix thermoacetophila (strain DSM 6194 / JCM 14653 / NBRC 101360 / PT)</name>
    <name type="common">Methanosaeta thermophila</name>
    <dbReference type="NCBI Taxonomy" id="349307"/>
    <lineage>
        <taxon>Archaea</taxon>
        <taxon>Methanobacteriati</taxon>
        <taxon>Methanobacteriota</taxon>
        <taxon>Stenosarchaea group</taxon>
        <taxon>Methanomicrobia</taxon>
        <taxon>Methanotrichales</taxon>
        <taxon>Methanotrichaceae</taxon>
        <taxon>Methanothrix</taxon>
    </lineage>
</organism>
<dbReference type="HOGENOM" id="CLU_173284_2_0_2"/>
<dbReference type="InterPro" id="IPR025698">
    <property type="entry name" value="2TM_dom"/>
</dbReference>
<gene>
    <name evidence="3" type="ordered locus">Mthe_1415</name>
</gene>
<keyword evidence="1" id="KW-1133">Transmembrane helix</keyword>
<reference evidence="3 4" key="1">
    <citation type="submission" date="2006-10" db="EMBL/GenBank/DDBJ databases">
        <title>Complete sequence of Methanosaeta thermophila PT.</title>
        <authorList>
            <consortium name="US DOE Joint Genome Institute"/>
            <person name="Copeland A."/>
            <person name="Lucas S."/>
            <person name="Lapidus A."/>
            <person name="Barry K."/>
            <person name="Detter J.C."/>
            <person name="Glavina del Rio T."/>
            <person name="Hammon N."/>
            <person name="Israni S."/>
            <person name="Pitluck S."/>
            <person name="Chain P."/>
            <person name="Malfatti S."/>
            <person name="Shin M."/>
            <person name="Vergez L."/>
            <person name="Schmutz J."/>
            <person name="Larimer F."/>
            <person name="Land M."/>
            <person name="Hauser L."/>
            <person name="Kyrpides N."/>
            <person name="Kim E."/>
            <person name="Smith K.S."/>
            <person name="Ingram-Smith C."/>
            <person name="Richardson P."/>
        </authorList>
    </citation>
    <scope>NUCLEOTIDE SEQUENCE [LARGE SCALE GENOMIC DNA]</scope>
    <source>
        <strain evidence="4">DSM 6194 / JCM 14653 / NBRC 101360 / PT</strain>
    </source>
</reference>
<evidence type="ECO:0000313" key="4">
    <source>
        <dbReference type="Proteomes" id="UP000000674"/>
    </source>
</evidence>
<dbReference type="KEGG" id="mtp:Mthe_1415"/>
<dbReference type="Pfam" id="PF13239">
    <property type="entry name" value="2TM"/>
    <property type="match status" value="1"/>
</dbReference>
<dbReference type="AlphaFoldDB" id="A0B916"/>
<sequence length="93" mass="10877">MAETLEEYKRLFREATVSDQVKLFQLHIAIYIVVNAIWIALNAMGTIKTIPGWAMYYPIVGWGLLVVVHYWFYVRGAENLCKLREREIESRLG</sequence>
<dbReference type="Proteomes" id="UP000000674">
    <property type="component" value="Chromosome"/>
</dbReference>
<feature type="transmembrane region" description="Helical" evidence="1">
    <location>
        <begin position="21"/>
        <end position="41"/>
    </location>
</feature>
<name>A0B916_METTP</name>
<evidence type="ECO:0000256" key="1">
    <source>
        <dbReference type="SAM" id="Phobius"/>
    </source>
</evidence>
<keyword evidence="1" id="KW-0812">Transmembrane</keyword>
<evidence type="ECO:0000313" key="3">
    <source>
        <dbReference type="EMBL" id="ABK15190.1"/>
    </source>
</evidence>
<evidence type="ECO:0000259" key="2">
    <source>
        <dbReference type="Pfam" id="PF13239"/>
    </source>
</evidence>
<dbReference type="RefSeq" id="WP_011696582.1">
    <property type="nucleotide sequence ID" value="NC_008553.1"/>
</dbReference>
<keyword evidence="1" id="KW-0472">Membrane</keyword>
<feature type="domain" description="2TM" evidence="2">
    <location>
        <begin position="20"/>
        <end position="90"/>
    </location>
</feature>
<feature type="transmembrane region" description="Helical" evidence="1">
    <location>
        <begin position="53"/>
        <end position="74"/>
    </location>
</feature>
<protein>
    <recommendedName>
        <fullName evidence="2">2TM domain-containing protein</fullName>
    </recommendedName>
</protein>
<proteinExistence type="predicted"/>